<dbReference type="InterPro" id="IPR003488">
    <property type="entry name" value="DprA"/>
</dbReference>
<dbReference type="EMBL" id="UIDG01000025">
    <property type="protein sequence ID" value="SUS04173.1"/>
    <property type="molecule type" value="Genomic_DNA"/>
</dbReference>
<name>A0A380TAN3_9ZZZZ</name>
<organism evidence="4">
    <name type="scientific">metagenome</name>
    <dbReference type="NCBI Taxonomy" id="256318"/>
    <lineage>
        <taxon>unclassified sequences</taxon>
        <taxon>metagenomes</taxon>
    </lineage>
</organism>
<dbReference type="InterPro" id="IPR036388">
    <property type="entry name" value="WH-like_DNA-bd_sf"/>
</dbReference>
<dbReference type="NCBIfam" id="TIGR00732">
    <property type="entry name" value="dprA"/>
    <property type="match status" value="1"/>
</dbReference>
<dbReference type="Pfam" id="PF21102">
    <property type="entry name" value="DprA_N"/>
    <property type="match status" value="1"/>
</dbReference>
<protein>
    <submittedName>
        <fullName evidence="4">DNA processing protein DprA</fullName>
    </submittedName>
</protein>
<sequence length="388" mass="40247">MPSRPYQPLTEAERIDWLRLIRTEHVGPVTFHRLLKRYGTAAAALAALPQLARQGGRNGVRIPSAAAAADEIARLARAGGRLLFSADPDYPALLRAIEDAPPVLGLIGDAALLARRAVAIVGSRNASLNGLRFAEQLARDLGAAGFVVVSGLARGIDAAAHQGALATGTVAVLAGGADVIYPPSNTDLYHAIGAGGAIVAEMPAGMPPQARHFPRRNRLISGLSLGVVVIEANLHSGSLITARCALDQGREVFAVPGSPLDPRARGCNDLIRQGAVLTESVDDVLSVLAPAGSRVRPAAPRIIAVAAAPVPNVDAPSEATELAVVAEAAHARILALLSPVPMPVDELVRRCGLPAATVHTALMEWELEGRIDRHPGNRVALLAPTVGS</sequence>
<proteinExistence type="inferred from homology"/>
<dbReference type="SUPFAM" id="SSF102405">
    <property type="entry name" value="MCP/YpsA-like"/>
    <property type="match status" value="1"/>
</dbReference>
<dbReference type="InterPro" id="IPR041614">
    <property type="entry name" value="DprA_WH"/>
</dbReference>
<dbReference type="GO" id="GO:0009294">
    <property type="term" value="P:DNA-mediated transformation"/>
    <property type="evidence" value="ECO:0007669"/>
    <property type="project" value="InterPro"/>
</dbReference>
<gene>
    <name evidence="4" type="ORF">DF3PB_1200002</name>
</gene>
<dbReference type="AlphaFoldDB" id="A0A380TAN3"/>
<dbReference type="InterPro" id="IPR057666">
    <property type="entry name" value="DrpA_SLOG"/>
</dbReference>
<dbReference type="Gene3D" id="1.10.10.10">
    <property type="entry name" value="Winged helix-like DNA-binding domain superfamily/Winged helix DNA-binding domain"/>
    <property type="match status" value="1"/>
</dbReference>
<evidence type="ECO:0000256" key="1">
    <source>
        <dbReference type="ARBA" id="ARBA00006525"/>
    </source>
</evidence>
<dbReference type="Pfam" id="PF17782">
    <property type="entry name" value="WHD_DprA"/>
    <property type="match status" value="1"/>
</dbReference>
<dbReference type="PANTHER" id="PTHR43022:SF1">
    <property type="entry name" value="PROTEIN SMF"/>
    <property type="match status" value="1"/>
</dbReference>
<evidence type="ECO:0000313" key="4">
    <source>
        <dbReference type="EMBL" id="SUS04173.1"/>
    </source>
</evidence>
<accession>A0A380TAN3</accession>
<dbReference type="Pfam" id="PF02481">
    <property type="entry name" value="DNA_processg_A"/>
    <property type="match status" value="1"/>
</dbReference>
<dbReference type="Gene3D" id="3.40.50.450">
    <property type="match status" value="1"/>
</dbReference>
<comment type="similarity">
    <text evidence="1">Belongs to the DprA/Smf family.</text>
</comment>
<feature type="domain" description="DprA winged helix" evidence="3">
    <location>
        <begin position="322"/>
        <end position="377"/>
    </location>
</feature>
<evidence type="ECO:0000259" key="2">
    <source>
        <dbReference type="Pfam" id="PF02481"/>
    </source>
</evidence>
<reference evidence="4" key="1">
    <citation type="submission" date="2018-07" db="EMBL/GenBank/DDBJ databases">
        <authorList>
            <person name="Quirk P.G."/>
            <person name="Krulwich T.A."/>
        </authorList>
    </citation>
    <scope>NUCLEOTIDE SEQUENCE</scope>
</reference>
<dbReference type="PANTHER" id="PTHR43022">
    <property type="entry name" value="PROTEIN SMF"/>
    <property type="match status" value="1"/>
</dbReference>
<feature type="domain" description="Smf/DprA SLOG" evidence="2">
    <location>
        <begin position="82"/>
        <end position="287"/>
    </location>
</feature>
<evidence type="ECO:0000259" key="3">
    <source>
        <dbReference type="Pfam" id="PF17782"/>
    </source>
</evidence>